<evidence type="ECO:0000256" key="1">
    <source>
        <dbReference type="ARBA" id="ARBA00004236"/>
    </source>
</evidence>
<dbReference type="InterPro" id="IPR013783">
    <property type="entry name" value="Ig-like_fold"/>
</dbReference>
<dbReference type="InterPro" id="IPR037055">
    <property type="entry name" value="MHC_I-like_Ag-recog_sf"/>
</dbReference>
<dbReference type="Gene3D" id="3.30.500.10">
    <property type="entry name" value="MHC class I-like antigen recognition-like"/>
    <property type="match status" value="1"/>
</dbReference>
<protein>
    <recommendedName>
        <fullName evidence="9">Ig-like domain-containing protein</fullName>
    </recommendedName>
</protein>
<evidence type="ECO:0000256" key="6">
    <source>
        <dbReference type="ARBA" id="ARBA00023157"/>
    </source>
</evidence>
<dbReference type="AlphaFoldDB" id="A0A8C3W8P0"/>
<keyword evidence="3" id="KW-1003">Cell membrane</keyword>
<sequence length="331" mass="36599">PGGGGDGEWGLGKVARGPRLNLFFSFFFLTSILCSGCPGRFVQLNFFARGYLNSQIFLHYDHEKRTAEPRAPWVKNVNAETWLTETRELEEKGEDLRKCLGEILGLQKEKRGSHSLQEIVSCEKGKDSSPRGIRLLYYDGELLLSCGPETGRCAVPQAAAQTLAMEMEKTWDMEDQSRHYRVRVQAELCGKLQGYLKSSTSFTERTVSPAVTVTCSQALEGTGNLTCRAVGFSPRNISVAWFQDEKAVSPGAQQSGGVLPDGNGTYQVWVTLSVPREGQQRFSCHVDHGGNHSAHVVACGKDPGYQHLWWIVLGVLVFAACLFLLLIRAPR</sequence>
<dbReference type="SMART" id="SM00407">
    <property type="entry name" value="IGc1"/>
    <property type="match status" value="1"/>
</dbReference>
<evidence type="ECO:0000256" key="5">
    <source>
        <dbReference type="ARBA" id="ARBA00023136"/>
    </source>
</evidence>
<comment type="similarity">
    <text evidence="2">Belongs to the MHC class I family.</text>
</comment>
<dbReference type="GO" id="GO:0009897">
    <property type="term" value="C:external side of plasma membrane"/>
    <property type="evidence" value="ECO:0007669"/>
    <property type="project" value="TreeGrafter"/>
</dbReference>
<dbReference type="Pfam" id="PF07654">
    <property type="entry name" value="C1-set"/>
    <property type="match status" value="1"/>
</dbReference>
<keyword evidence="5 8" id="KW-0472">Membrane</keyword>
<reference evidence="10" key="1">
    <citation type="submission" date="2025-08" db="UniProtKB">
        <authorList>
            <consortium name="Ensembl"/>
        </authorList>
    </citation>
    <scope>IDENTIFICATION</scope>
</reference>
<dbReference type="InterPro" id="IPR036179">
    <property type="entry name" value="Ig-like_dom_sf"/>
</dbReference>
<dbReference type="InterPro" id="IPR011161">
    <property type="entry name" value="MHC_I-like_Ag-recog"/>
</dbReference>
<evidence type="ECO:0000313" key="10">
    <source>
        <dbReference type="Ensembl" id="ENSCWAP00000007459.1"/>
    </source>
</evidence>
<evidence type="ECO:0000256" key="2">
    <source>
        <dbReference type="ARBA" id="ARBA00006909"/>
    </source>
</evidence>
<evidence type="ECO:0000256" key="3">
    <source>
        <dbReference type="ARBA" id="ARBA00022475"/>
    </source>
</evidence>
<evidence type="ECO:0000259" key="9">
    <source>
        <dbReference type="PROSITE" id="PS50835"/>
    </source>
</evidence>
<dbReference type="PROSITE" id="PS00290">
    <property type="entry name" value="IG_MHC"/>
    <property type="match status" value="1"/>
</dbReference>
<dbReference type="SUPFAM" id="SSF48726">
    <property type="entry name" value="Immunoglobulin"/>
    <property type="match status" value="1"/>
</dbReference>
<keyword evidence="8" id="KW-0812">Transmembrane</keyword>
<feature type="transmembrane region" description="Helical" evidence="8">
    <location>
        <begin position="308"/>
        <end position="327"/>
    </location>
</feature>
<feature type="domain" description="Ig-like" evidence="9">
    <location>
        <begin position="209"/>
        <end position="297"/>
    </location>
</feature>
<dbReference type="InterPro" id="IPR003006">
    <property type="entry name" value="Ig/MHC_CS"/>
</dbReference>
<dbReference type="InterPro" id="IPR003597">
    <property type="entry name" value="Ig_C1-set"/>
</dbReference>
<dbReference type="InterPro" id="IPR007110">
    <property type="entry name" value="Ig-like_dom"/>
</dbReference>
<proteinExistence type="inferred from homology"/>
<keyword evidence="6" id="KW-1015">Disulfide bond</keyword>
<dbReference type="FunFam" id="2.60.40.10:FF:000204">
    <property type="entry name" value="Major histocompatibility complex, class I-related protein"/>
    <property type="match status" value="1"/>
</dbReference>
<dbReference type="Pfam" id="PF00129">
    <property type="entry name" value="MHC_I"/>
    <property type="match status" value="1"/>
</dbReference>
<dbReference type="GO" id="GO:0005615">
    <property type="term" value="C:extracellular space"/>
    <property type="evidence" value="ECO:0007669"/>
    <property type="project" value="TreeGrafter"/>
</dbReference>
<dbReference type="InterPro" id="IPR050208">
    <property type="entry name" value="MHC_class-I_related"/>
</dbReference>
<dbReference type="FunFam" id="3.30.500.10:FF:000003">
    <property type="entry name" value="IgG receptor FcRn large subunit p51"/>
    <property type="match status" value="1"/>
</dbReference>
<dbReference type="Proteomes" id="UP000694540">
    <property type="component" value="Unplaced"/>
</dbReference>
<dbReference type="GeneTree" id="ENSGT01150000286995"/>
<keyword evidence="11" id="KW-1185">Reference proteome</keyword>
<dbReference type="InterPro" id="IPR011162">
    <property type="entry name" value="MHC_I/II-like_Ag-recog"/>
</dbReference>
<keyword evidence="4" id="KW-0732">Signal</keyword>
<dbReference type="PROSITE" id="PS50835">
    <property type="entry name" value="IG_LIKE"/>
    <property type="match status" value="1"/>
</dbReference>
<accession>A0A8C3W8P0</accession>
<reference evidence="10" key="2">
    <citation type="submission" date="2025-09" db="UniProtKB">
        <authorList>
            <consortium name="Ensembl"/>
        </authorList>
    </citation>
    <scope>IDENTIFICATION</scope>
</reference>
<dbReference type="PANTHER" id="PTHR16675:SF154">
    <property type="entry name" value="MHC CLASS I POLYPEPTIDE-RELATED SEQUENCE A-RELATED"/>
    <property type="match status" value="1"/>
</dbReference>
<evidence type="ECO:0000256" key="8">
    <source>
        <dbReference type="SAM" id="Phobius"/>
    </source>
</evidence>
<evidence type="ECO:0000256" key="4">
    <source>
        <dbReference type="ARBA" id="ARBA00022729"/>
    </source>
</evidence>
<comment type="subcellular location">
    <subcellularLocation>
        <location evidence="1">Cell membrane</location>
    </subcellularLocation>
</comment>
<dbReference type="SUPFAM" id="SSF54452">
    <property type="entry name" value="MHC antigen-recognition domain"/>
    <property type="match status" value="1"/>
</dbReference>
<evidence type="ECO:0000256" key="7">
    <source>
        <dbReference type="ARBA" id="ARBA00023180"/>
    </source>
</evidence>
<keyword evidence="7" id="KW-0325">Glycoprotein</keyword>
<evidence type="ECO:0000313" key="11">
    <source>
        <dbReference type="Proteomes" id="UP000694540"/>
    </source>
</evidence>
<dbReference type="Gene3D" id="2.60.40.10">
    <property type="entry name" value="Immunoglobulins"/>
    <property type="match status" value="1"/>
</dbReference>
<dbReference type="PANTHER" id="PTHR16675">
    <property type="entry name" value="MHC CLASS I-RELATED"/>
    <property type="match status" value="1"/>
</dbReference>
<dbReference type="GO" id="GO:0006955">
    <property type="term" value="P:immune response"/>
    <property type="evidence" value="ECO:0007669"/>
    <property type="project" value="TreeGrafter"/>
</dbReference>
<keyword evidence="8" id="KW-1133">Transmembrane helix</keyword>
<name>A0A8C3W8P0_9CETA</name>
<organism evidence="10 11">
    <name type="scientific">Catagonus wagneri</name>
    <name type="common">Chacoan peccary</name>
    <dbReference type="NCBI Taxonomy" id="51154"/>
    <lineage>
        <taxon>Eukaryota</taxon>
        <taxon>Metazoa</taxon>
        <taxon>Chordata</taxon>
        <taxon>Craniata</taxon>
        <taxon>Vertebrata</taxon>
        <taxon>Euteleostomi</taxon>
        <taxon>Mammalia</taxon>
        <taxon>Eutheria</taxon>
        <taxon>Laurasiatheria</taxon>
        <taxon>Artiodactyla</taxon>
        <taxon>Suina</taxon>
        <taxon>Tayassuidae</taxon>
        <taxon>Catagonus</taxon>
    </lineage>
</organism>
<dbReference type="Ensembl" id="ENSCWAT00000008126.1">
    <property type="protein sequence ID" value="ENSCWAP00000007459.1"/>
    <property type="gene ID" value="ENSCWAG00000005798.1"/>
</dbReference>